<organism evidence="3">
    <name type="scientific">Caenorhabditis brenneri</name>
    <name type="common">Nematode worm</name>
    <dbReference type="NCBI Taxonomy" id="135651"/>
    <lineage>
        <taxon>Eukaryota</taxon>
        <taxon>Metazoa</taxon>
        <taxon>Ecdysozoa</taxon>
        <taxon>Nematoda</taxon>
        <taxon>Chromadorea</taxon>
        <taxon>Rhabditida</taxon>
        <taxon>Rhabditina</taxon>
        <taxon>Rhabditomorpha</taxon>
        <taxon>Rhabditoidea</taxon>
        <taxon>Rhabditidae</taxon>
        <taxon>Peloderinae</taxon>
        <taxon>Caenorhabditis</taxon>
    </lineage>
</organism>
<feature type="compositionally biased region" description="Low complexity" evidence="1">
    <location>
        <begin position="90"/>
        <end position="101"/>
    </location>
</feature>
<feature type="region of interest" description="Disordered" evidence="1">
    <location>
        <begin position="279"/>
        <end position="298"/>
    </location>
</feature>
<dbReference type="AlphaFoldDB" id="G0MTH8"/>
<name>G0MTH8_CAEBE</name>
<sequence length="544" mass="59278">MSTNAEQLQEPVLVVGDNFFVIGANESFSDSPLPSISIDVVTEEIVCDNHCNPDVDEYSLMYEGCERPLTNEERREHRKRENSVRNAQLSNENDTDSSNTSPVNETLLLPHSIRQPSAPKRLRKITDEDLLMSTGQEENLEPAEVLTSSVADTGEKGVPTSKRLPSLFSMENLLKNLEAPLAPTTAPVSSPPQQCVAQSAATSTTSSESVEDSSTGTPPQPIENESTLPLPSTILKEYYERLSYALPFFLSSEVPSTSPSTSSSSESSGPVEAIDLTVGNRSISDEIPQSSNKMTAVPDTLRPPFAVPSTLPPWMVPGINPFASRLLPPFGTLTPIAPPAFPVAHSPLPTNFFRDMLKKMEINSRQNEVKDEPPRKRQKVDDVSIAGEIPKNQMPELNSSVQEVFNMNLQSIRRQNISNATLEDVMKCISLGVTEGVNHQLNLILNTGDAMKRMSNSHGEGSAKIQEEGEDLDIEDNNLNMIDSPRSGSVSVHTDNEELMKNYGLIENFTEAPSASDLEAANALLGLSATTKGLKKKLHNAKAD</sequence>
<accession>G0MTH8</accession>
<protein>
    <submittedName>
        <fullName evidence="2">Uncharacterized protein</fullName>
    </submittedName>
</protein>
<feature type="compositionally biased region" description="Polar residues" evidence="1">
    <location>
        <begin position="186"/>
        <end position="197"/>
    </location>
</feature>
<dbReference type="InParanoid" id="G0MTH8"/>
<dbReference type="Proteomes" id="UP000008068">
    <property type="component" value="Unassembled WGS sequence"/>
</dbReference>
<feature type="region of interest" description="Disordered" evidence="1">
    <location>
        <begin position="134"/>
        <end position="163"/>
    </location>
</feature>
<gene>
    <name evidence="2" type="ORF">CAEBREN_13572</name>
</gene>
<evidence type="ECO:0000256" key="1">
    <source>
        <dbReference type="SAM" id="MobiDB-lite"/>
    </source>
</evidence>
<feature type="compositionally biased region" description="Basic and acidic residues" evidence="1">
    <location>
        <begin position="364"/>
        <end position="382"/>
    </location>
</feature>
<feature type="region of interest" description="Disordered" evidence="1">
    <location>
        <begin position="364"/>
        <end position="393"/>
    </location>
</feature>
<feature type="compositionally biased region" description="Polar residues" evidence="1">
    <location>
        <begin position="279"/>
        <end position="294"/>
    </location>
</feature>
<keyword evidence="3" id="KW-1185">Reference proteome</keyword>
<evidence type="ECO:0000313" key="2">
    <source>
        <dbReference type="EMBL" id="EGT43774.1"/>
    </source>
</evidence>
<feature type="compositionally biased region" description="Low complexity" evidence="1">
    <location>
        <begin position="199"/>
        <end position="217"/>
    </location>
</feature>
<feature type="compositionally biased region" description="Basic and acidic residues" evidence="1">
    <location>
        <begin position="71"/>
        <end position="83"/>
    </location>
</feature>
<proteinExistence type="predicted"/>
<dbReference type="HOGENOM" id="CLU_500820_0_0_1"/>
<dbReference type="EMBL" id="GL379811">
    <property type="protein sequence ID" value="EGT43774.1"/>
    <property type="molecule type" value="Genomic_DNA"/>
</dbReference>
<evidence type="ECO:0000313" key="3">
    <source>
        <dbReference type="Proteomes" id="UP000008068"/>
    </source>
</evidence>
<reference evidence="3" key="1">
    <citation type="submission" date="2011-07" db="EMBL/GenBank/DDBJ databases">
        <authorList>
            <consortium name="Caenorhabditis brenneri Sequencing and Analysis Consortium"/>
            <person name="Wilson R.K."/>
        </authorList>
    </citation>
    <scope>NUCLEOTIDE SEQUENCE [LARGE SCALE GENOMIC DNA]</scope>
    <source>
        <strain evidence="3">PB2801</strain>
    </source>
</reference>
<feature type="region of interest" description="Disordered" evidence="1">
    <location>
        <begin position="183"/>
        <end position="229"/>
    </location>
</feature>
<feature type="region of interest" description="Disordered" evidence="1">
    <location>
        <begin position="71"/>
        <end position="122"/>
    </location>
</feature>